<dbReference type="AlphaFoldDB" id="A0A5C3M2L5"/>
<name>A0A5C3M2L5_9AGAR</name>
<comment type="similarity">
    <text evidence="1">Belongs to the short-chain dehydrogenases/reductases (SDR) family.</text>
</comment>
<evidence type="ECO:0000256" key="2">
    <source>
        <dbReference type="ARBA" id="ARBA00022857"/>
    </source>
</evidence>
<gene>
    <name evidence="4" type="ORF">BDQ12DRAFT_700078</name>
</gene>
<evidence type="ECO:0000313" key="5">
    <source>
        <dbReference type="Proteomes" id="UP000308652"/>
    </source>
</evidence>
<dbReference type="GO" id="GO:0016491">
    <property type="term" value="F:oxidoreductase activity"/>
    <property type="evidence" value="ECO:0007669"/>
    <property type="project" value="UniProtKB-KW"/>
</dbReference>
<sequence length="315" mass="34791">MFNLFSKSFDPSTDLVDLTGKVIIVTGGKLSPVGLVIGYGTVKHLARKGAKVYLGAHNEQRGKDAIERLKKDDISPGEVIWFPCDITSPSLTKTAAEEFLNLEDRLDVLIHTLSFGCLVCSLTLHLSSHFSVFQFTKSLLPLLKRTSKEPGTDVRVVTLSSAPHYTNGATTNPKLEINTIEDYKADYGPNDTFSGNLARYSLAKLSVSLCIRRLQRELKSSGVPIICMSIHPGFVNTFAHRLPYPRLAAWLLPLIASNTDVGAYNSCFAAASPRFKPVGKVMEGTWWSKPWSLLRNDLEESVWRVTEGYLVDTGL</sequence>
<keyword evidence="5" id="KW-1185">Reference proteome</keyword>
<evidence type="ECO:0000256" key="1">
    <source>
        <dbReference type="ARBA" id="ARBA00006484"/>
    </source>
</evidence>
<proteinExistence type="inferred from homology"/>
<dbReference type="OrthoDB" id="191139at2759"/>
<dbReference type="SUPFAM" id="SSF51735">
    <property type="entry name" value="NAD(P)-binding Rossmann-fold domains"/>
    <property type="match status" value="1"/>
</dbReference>
<keyword evidence="2" id="KW-0521">NADP</keyword>
<dbReference type="PANTHER" id="PTHR24320">
    <property type="entry name" value="RETINOL DEHYDROGENASE"/>
    <property type="match status" value="1"/>
</dbReference>
<dbReference type="Pfam" id="PF00106">
    <property type="entry name" value="adh_short"/>
    <property type="match status" value="1"/>
</dbReference>
<dbReference type="Proteomes" id="UP000308652">
    <property type="component" value="Unassembled WGS sequence"/>
</dbReference>
<dbReference type="InterPro" id="IPR002347">
    <property type="entry name" value="SDR_fam"/>
</dbReference>
<dbReference type="Gene3D" id="3.40.50.720">
    <property type="entry name" value="NAD(P)-binding Rossmann-like Domain"/>
    <property type="match status" value="1"/>
</dbReference>
<protein>
    <recommendedName>
        <fullName evidence="6">NAD(P)-binding protein</fullName>
    </recommendedName>
</protein>
<dbReference type="PANTHER" id="PTHR24320:SF282">
    <property type="entry name" value="WW DOMAIN-CONTAINING OXIDOREDUCTASE"/>
    <property type="match status" value="1"/>
</dbReference>
<evidence type="ECO:0000313" key="4">
    <source>
        <dbReference type="EMBL" id="TFK35281.1"/>
    </source>
</evidence>
<evidence type="ECO:0008006" key="6">
    <source>
        <dbReference type="Google" id="ProtNLM"/>
    </source>
</evidence>
<accession>A0A5C3M2L5</accession>
<evidence type="ECO:0000256" key="3">
    <source>
        <dbReference type="ARBA" id="ARBA00023002"/>
    </source>
</evidence>
<dbReference type="EMBL" id="ML213623">
    <property type="protein sequence ID" value="TFK35281.1"/>
    <property type="molecule type" value="Genomic_DNA"/>
</dbReference>
<dbReference type="InterPro" id="IPR036291">
    <property type="entry name" value="NAD(P)-bd_dom_sf"/>
</dbReference>
<keyword evidence="3" id="KW-0560">Oxidoreductase</keyword>
<reference evidence="4 5" key="1">
    <citation type="journal article" date="2019" name="Nat. Ecol. Evol.">
        <title>Megaphylogeny resolves global patterns of mushroom evolution.</title>
        <authorList>
            <person name="Varga T."/>
            <person name="Krizsan K."/>
            <person name="Foldi C."/>
            <person name="Dima B."/>
            <person name="Sanchez-Garcia M."/>
            <person name="Sanchez-Ramirez S."/>
            <person name="Szollosi G.J."/>
            <person name="Szarkandi J.G."/>
            <person name="Papp V."/>
            <person name="Albert L."/>
            <person name="Andreopoulos W."/>
            <person name="Angelini C."/>
            <person name="Antonin V."/>
            <person name="Barry K.W."/>
            <person name="Bougher N.L."/>
            <person name="Buchanan P."/>
            <person name="Buyck B."/>
            <person name="Bense V."/>
            <person name="Catcheside P."/>
            <person name="Chovatia M."/>
            <person name="Cooper J."/>
            <person name="Damon W."/>
            <person name="Desjardin D."/>
            <person name="Finy P."/>
            <person name="Geml J."/>
            <person name="Haridas S."/>
            <person name="Hughes K."/>
            <person name="Justo A."/>
            <person name="Karasinski D."/>
            <person name="Kautmanova I."/>
            <person name="Kiss B."/>
            <person name="Kocsube S."/>
            <person name="Kotiranta H."/>
            <person name="LaButti K.M."/>
            <person name="Lechner B.E."/>
            <person name="Liimatainen K."/>
            <person name="Lipzen A."/>
            <person name="Lukacs Z."/>
            <person name="Mihaltcheva S."/>
            <person name="Morgado L.N."/>
            <person name="Niskanen T."/>
            <person name="Noordeloos M.E."/>
            <person name="Ohm R.A."/>
            <person name="Ortiz-Santana B."/>
            <person name="Ovrebo C."/>
            <person name="Racz N."/>
            <person name="Riley R."/>
            <person name="Savchenko A."/>
            <person name="Shiryaev A."/>
            <person name="Soop K."/>
            <person name="Spirin V."/>
            <person name="Szebenyi C."/>
            <person name="Tomsovsky M."/>
            <person name="Tulloss R.E."/>
            <person name="Uehling J."/>
            <person name="Grigoriev I.V."/>
            <person name="Vagvolgyi C."/>
            <person name="Papp T."/>
            <person name="Martin F.M."/>
            <person name="Miettinen O."/>
            <person name="Hibbett D.S."/>
            <person name="Nagy L.G."/>
        </authorList>
    </citation>
    <scope>NUCLEOTIDE SEQUENCE [LARGE SCALE GENOMIC DNA]</scope>
    <source>
        <strain evidence="4 5">CBS 166.37</strain>
    </source>
</reference>
<organism evidence="4 5">
    <name type="scientific">Crucibulum laeve</name>
    <dbReference type="NCBI Taxonomy" id="68775"/>
    <lineage>
        <taxon>Eukaryota</taxon>
        <taxon>Fungi</taxon>
        <taxon>Dikarya</taxon>
        <taxon>Basidiomycota</taxon>
        <taxon>Agaricomycotina</taxon>
        <taxon>Agaricomycetes</taxon>
        <taxon>Agaricomycetidae</taxon>
        <taxon>Agaricales</taxon>
        <taxon>Agaricineae</taxon>
        <taxon>Nidulariaceae</taxon>
        <taxon>Crucibulum</taxon>
    </lineage>
</organism>
<dbReference type="STRING" id="68775.A0A5C3M2L5"/>